<sequence length="82" mass="8869">MDSLDRVYKASTSKGAQRAAINLSLLLGGCIPLLLIATVSTALFYRSYMPEQTISVPVYLQYGAAIAPDVTHLDSPISQIRI</sequence>
<dbReference type="PROSITE" id="PS51257">
    <property type="entry name" value="PROKAR_LIPOPROTEIN"/>
    <property type="match status" value="1"/>
</dbReference>
<reference evidence="8" key="1">
    <citation type="journal article" date="2021" name="Mol. Plant Pathol.">
        <title>A 20-kb lineage-specific genomic region tames virulence in pathogenic amphidiploid Verticillium longisporum.</title>
        <authorList>
            <person name="Harting R."/>
            <person name="Starke J."/>
            <person name="Kusch H."/>
            <person name="Poggeler S."/>
            <person name="Maurus I."/>
            <person name="Schluter R."/>
            <person name="Landesfeind M."/>
            <person name="Bulla I."/>
            <person name="Nowrousian M."/>
            <person name="de Jonge R."/>
            <person name="Stahlhut G."/>
            <person name="Hoff K.J."/>
            <person name="Asshauer K.P."/>
            <person name="Thurmer A."/>
            <person name="Stanke M."/>
            <person name="Daniel R."/>
            <person name="Morgenstern B."/>
            <person name="Thomma B.P.H.J."/>
            <person name="Kronstad J.W."/>
            <person name="Braus-Stromeyer S.A."/>
            <person name="Braus G.H."/>
        </authorList>
    </citation>
    <scope>NUCLEOTIDE SEQUENCE</scope>
    <source>
        <strain evidence="8">Vl32</strain>
    </source>
</reference>
<accession>A0A8I2ZIK7</accession>
<evidence type="ECO:0000256" key="5">
    <source>
        <dbReference type="ARBA" id="ARBA00023098"/>
    </source>
</evidence>
<evidence type="ECO:0000256" key="6">
    <source>
        <dbReference type="ARBA" id="ARBA00023136"/>
    </source>
</evidence>
<evidence type="ECO:0000256" key="3">
    <source>
        <dbReference type="ARBA" id="ARBA00022824"/>
    </source>
</evidence>
<comment type="caution">
    <text evidence="8">The sequence shown here is derived from an EMBL/GenBank/DDBJ whole genome shotgun (WGS) entry which is preliminary data.</text>
</comment>
<dbReference type="GO" id="GO:0005789">
    <property type="term" value="C:endoplasmic reticulum membrane"/>
    <property type="evidence" value="ECO:0007669"/>
    <property type="project" value="UniProtKB-SubCell"/>
</dbReference>
<evidence type="ECO:0000256" key="2">
    <source>
        <dbReference type="ARBA" id="ARBA00022692"/>
    </source>
</evidence>
<dbReference type="EMBL" id="JAEMWZ010000224">
    <property type="protein sequence ID" value="KAG7130658.1"/>
    <property type="molecule type" value="Genomic_DNA"/>
</dbReference>
<organism evidence="8 9">
    <name type="scientific">Verticillium longisporum</name>
    <name type="common">Verticillium dahliae var. longisporum</name>
    <dbReference type="NCBI Taxonomy" id="100787"/>
    <lineage>
        <taxon>Eukaryota</taxon>
        <taxon>Fungi</taxon>
        <taxon>Dikarya</taxon>
        <taxon>Ascomycota</taxon>
        <taxon>Pezizomycotina</taxon>
        <taxon>Sordariomycetes</taxon>
        <taxon>Hypocreomycetidae</taxon>
        <taxon>Glomerellales</taxon>
        <taxon>Plectosphaerellaceae</taxon>
        <taxon>Verticillium</taxon>
    </lineage>
</organism>
<keyword evidence="3" id="KW-0256">Endoplasmic reticulum</keyword>
<evidence type="ECO:0000313" key="8">
    <source>
        <dbReference type="EMBL" id="KAG7130658.1"/>
    </source>
</evidence>
<evidence type="ECO:0000256" key="7">
    <source>
        <dbReference type="SAM" id="Phobius"/>
    </source>
</evidence>
<keyword evidence="6 7" id="KW-0472">Membrane</keyword>
<gene>
    <name evidence="8" type="ORF">HYQ45_010528</name>
</gene>
<feature type="transmembrane region" description="Helical" evidence="7">
    <location>
        <begin position="20"/>
        <end position="45"/>
    </location>
</feature>
<evidence type="ECO:0000256" key="1">
    <source>
        <dbReference type="ARBA" id="ARBA00004477"/>
    </source>
</evidence>
<dbReference type="OrthoDB" id="3990054at2759"/>
<protein>
    <submittedName>
        <fullName evidence="8">Uncharacterized protein</fullName>
    </submittedName>
</protein>
<keyword evidence="5" id="KW-0443">Lipid metabolism</keyword>
<dbReference type="AlphaFoldDB" id="A0A8I2ZIK7"/>
<name>A0A8I2ZIK7_VERLO</name>
<proteinExistence type="predicted"/>
<evidence type="ECO:0000313" key="9">
    <source>
        <dbReference type="Proteomes" id="UP000689129"/>
    </source>
</evidence>
<keyword evidence="4 7" id="KW-1133">Transmembrane helix</keyword>
<evidence type="ECO:0000256" key="4">
    <source>
        <dbReference type="ARBA" id="ARBA00022989"/>
    </source>
</evidence>
<keyword evidence="2 7" id="KW-0812">Transmembrane</keyword>
<dbReference type="GO" id="GO:0140042">
    <property type="term" value="P:lipid droplet formation"/>
    <property type="evidence" value="ECO:0007669"/>
    <property type="project" value="UniProtKB-ARBA"/>
</dbReference>
<dbReference type="GO" id="GO:0006629">
    <property type="term" value="P:lipid metabolic process"/>
    <property type="evidence" value="ECO:0007669"/>
    <property type="project" value="UniProtKB-KW"/>
</dbReference>
<comment type="subcellular location">
    <subcellularLocation>
        <location evidence="1">Endoplasmic reticulum membrane</location>
        <topology evidence="1">Multi-pass membrane protein</topology>
    </subcellularLocation>
</comment>
<dbReference type="Proteomes" id="UP000689129">
    <property type="component" value="Unassembled WGS sequence"/>
</dbReference>
<dbReference type="InterPro" id="IPR009617">
    <property type="entry name" value="Seipin"/>
</dbReference>
<dbReference type="Pfam" id="PF06775">
    <property type="entry name" value="Seipin"/>
    <property type="match status" value="1"/>
</dbReference>